<organism evidence="1 2">
    <name type="scientific">Agromyces agglutinans</name>
    <dbReference type="NCBI Taxonomy" id="2662258"/>
    <lineage>
        <taxon>Bacteria</taxon>
        <taxon>Bacillati</taxon>
        <taxon>Actinomycetota</taxon>
        <taxon>Actinomycetes</taxon>
        <taxon>Micrococcales</taxon>
        <taxon>Microbacteriaceae</taxon>
        <taxon>Agromyces</taxon>
    </lineage>
</organism>
<comment type="caution">
    <text evidence="1">The sequence shown here is derived from an EMBL/GenBank/DDBJ whole genome shotgun (WGS) entry which is preliminary data.</text>
</comment>
<dbReference type="AlphaFoldDB" id="A0A6I2F692"/>
<evidence type="ECO:0000313" key="1">
    <source>
        <dbReference type="EMBL" id="MRG60129.1"/>
    </source>
</evidence>
<gene>
    <name evidence="1" type="ORF">GE115_09630</name>
</gene>
<dbReference type="RefSeq" id="WP_153684577.1">
    <property type="nucleotide sequence ID" value="NZ_WJIF01000004.1"/>
</dbReference>
<accession>A0A6I2F692</accession>
<protein>
    <submittedName>
        <fullName evidence="1">Uncharacterized protein</fullName>
    </submittedName>
</protein>
<name>A0A6I2F692_9MICO</name>
<dbReference type="Proteomes" id="UP000431080">
    <property type="component" value="Unassembled WGS sequence"/>
</dbReference>
<evidence type="ECO:0000313" key="2">
    <source>
        <dbReference type="Proteomes" id="UP000431080"/>
    </source>
</evidence>
<proteinExistence type="predicted"/>
<keyword evidence="2" id="KW-1185">Reference proteome</keyword>
<dbReference type="EMBL" id="WJIF01000004">
    <property type="protein sequence ID" value="MRG60129.1"/>
    <property type="molecule type" value="Genomic_DNA"/>
</dbReference>
<reference evidence="1 2" key="1">
    <citation type="submission" date="2019-10" db="EMBL/GenBank/DDBJ databases">
        <authorList>
            <person name="Nie G."/>
            <person name="Ming H."/>
            <person name="Yi B."/>
        </authorList>
    </citation>
    <scope>NUCLEOTIDE SEQUENCE [LARGE SCALE GENOMIC DNA]</scope>
    <source>
        <strain evidence="1 2">CFH 90414</strain>
    </source>
</reference>
<sequence>MARATTAFYRGRVNVRPWRVGLLVDTSDDAEVREAIRALCRVWGGIHLPILDRNTPVAALREQARLFNLDSLYADHADGELAELLRVPGYAWRGRGEWGPFSTGEFGLVKGLLPAAVLQQTKLYNPWSGPMVPRLTVEALMGLAQPDSHGMNAPVQESGRLLRLEKSYVDPLPRGLCVVRNDDPKDVAWFWNCRSVSGETYPLASGAVDFNRAVLTMMMDRGVPQRDSPSEGAEQAKDVHIWGLEDLGAREREHLELWAREAGVSVHDHPRDSALSGAWFPGHAPIASSPFRVEENASSRTIHIPIPTVPLADPSGPFQGVVAAEVDFHDASGIDPRLTVAIPPHRRHARLIEGALARGADHVRVSAVGPVVAIQATAGEVAIPSAYNLEVMRLLFDDDRVVVDQSDEGKFQTRAAELFGGPESGALAQPGLREVIQTAAARTGGMTLQEIEQTLLAHRGDWPDRLMAHNTEPIDYVRTEVRRLLNSGLLVPVLELQCPQCRVRTRSSAENIATVFQCEFCGENIRLALALALTKPVWKFRLAAHLSPEKVRAFLPAMATRAVLAGLRHVEGPPQSTVFGLEVKLPERRPIEVDLATILPEDSWTVVIGEVKNRNAIDANDVENLFAIQRALTVKDMSSIVLFATLKESLSQAETTTIRSAVEEYGGWISLHRRKIPLMPLILTNRDLSLPPYHDDHPWRWGQPGSGLGVFGTAIESCRRNLGLREYRASSDSGGPEFSWAN</sequence>